<dbReference type="AlphaFoldDB" id="A0A9W9YWA1"/>
<evidence type="ECO:0000259" key="1">
    <source>
        <dbReference type="PROSITE" id="PS50304"/>
    </source>
</evidence>
<dbReference type="Proteomes" id="UP001163046">
    <property type="component" value="Unassembled WGS sequence"/>
</dbReference>
<dbReference type="OrthoDB" id="341421at2759"/>
<protein>
    <recommendedName>
        <fullName evidence="1">Tudor domain-containing protein</fullName>
    </recommendedName>
</protein>
<feature type="domain" description="Tudor" evidence="1">
    <location>
        <begin position="638"/>
        <end position="695"/>
    </location>
</feature>
<dbReference type="InterPro" id="IPR002999">
    <property type="entry name" value="Tudor"/>
</dbReference>
<comment type="caution">
    <text evidence="2">The sequence shown here is derived from an EMBL/GenBank/DDBJ whole genome shotgun (WGS) entry which is preliminary data.</text>
</comment>
<dbReference type="PANTHER" id="PTHR22948:SF29">
    <property type="entry name" value="FI02030P-RELATED"/>
    <property type="match status" value="1"/>
</dbReference>
<keyword evidence="3" id="KW-1185">Reference proteome</keyword>
<dbReference type="InterPro" id="IPR050621">
    <property type="entry name" value="Tudor_domain_containing"/>
</dbReference>
<dbReference type="SUPFAM" id="SSF63748">
    <property type="entry name" value="Tudor/PWWP/MBT"/>
    <property type="match status" value="4"/>
</dbReference>
<dbReference type="Gene3D" id="2.30.30.140">
    <property type="match status" value="4"/>
</dbReference>
<reference evidence="2" key="1">
    <citation type="submission" date="2023-01" db="EMBL/GenBank/DDBJ databases">
        <title>Genome assembly of the deep-sea coral Lophelia pertusa.</title>
        <authorList>
            <person name="Herrera S."/>
            <person name="Cordes E."/>
        </authorList>
    </citation>
    <scope>NUCLEOTIDE SEQUENCE</scope>
    <source>
        <strain evidence="2">USNM1676648</strain>
        <tissue evidence="2">Polyp</tissue>
    </source>
</reference>
<proteinExistence type="predicted"/>
<name>A0A9W9YWA1_9CNID</name>
<evidence type="ECO:0000313" key="2">
    <source>
        <dbReference type="EMBL" id="KAJ7367404.1"/>
    </source>
</evidence>
<feature type="domain" description="Tudor" evidence="1">
    <location>
        <begin position="112"/>
        <end position="170"/>
    </location>
</feature>
<dbReference type="EMBL" id="MU827266">
    <property type="protein sequence ID" value="KAJ7367404.1"/>
    <property type="molecule type" value="Genomic_DNA"/>
</dbReference>
<dbReference type="PROSITE" id="PS50304">
    <property type="entry name" value="TUDOR"/>
    <property type="match status" value="4"/>
</dbReference>
<accession>A0A9W9YWA1</accession>
<sequence length="699" mass="77194">MNRFEELTLVKELVMMADKYDEVSGTFAVVLLDTTEDLDIASDLQTIMGPCTPEKKLVLLPGTTERVFVSSASSPAKFFCQLLKTSESLDELMNEMFEYYEHLSAQQEQMSKPSVGEFCAAKFTLDDGWYRAKVLAVPGQRCLCTLCDYGNSETLSLSRLKMLNSKFQSLPSQAIECSFSGNFKGVSDDKFLELVSEKEFSARVQNANSGVAVVDLVSKDTNQSICDILSKEESAQKFFCHASMHSSQLDELMNRLDEHYTTDAESVSTLKAGSFCVAWYDGWYRAKVEKLQGKDVTVHFIDYGDTATVPLDSIRPLKPEFSSLPSQAVQCCLKGFSANQGPENFKDLVVEQEFKAQVISTKSGSVYEVDLVSGGGSVSISQTLSKGLETSPTPSSSVTSIQLKSGDRVDVFIPFVDSAQKFFCQVSQNSSDLDGLMNRLEEHYSSNQEIVTSITAETFCVAQYEDGGWYRAQVTRVQAESIEVFYIDYGNTATVPLGSIRSLKSDFSSLPAQAVKCCLKGYSTNQGPENFEDLVIEQEFSAQVTSVKANTYEVELISKDGSILFSRAMPKEMETTGESPCSVASVTLKSGDKVDVFIPFVDSAQKFFCQVSQNSSDLDGLMNRLEEHYSSNQETVPSITAETFCVTQYEDGGWYRAQVTQVQGESIEVFYIDYGNTATVPLGSIRSLKSSSRHCQPKP</sequence>
<feature type="domain" description="Tudor" evidence="1">
    <location>
        <begin position="269"/>
        <end position="324"/>
    </location>
</feature>
<gene>
    <name evidence="2" type="ORF">OS493_040630</name>
</gene>
<dbReference type="InterPro" id="IPR035437">
    <property type="entry name" value="SNase_OB-fold_sf"/>
</dbReference>
<feature type="domain" description="Tudor" evidence="1">
    <location>
        <begin position="453"/>
        <end position="510"/>
    </location>
</feature>
<dbReference type="PANTHER" id="PTHR22948">
    <property type="entry name" value="TUDOR DOMAIN CONTAINING PROTEIN"/>
    <property type="match status" value="1"/>
</dbReference>
<dbReference type="Pfam" id="PF00567">
    <property type="entry name" value="TUDOR"/>
    <property type="match status" value="4"/>
</dbReference>
<dbReference type="Gene3D" id="2.40.50.90">
    <property type="match status" value="3"/>
</dbReference>
<evidence type="ECO:0000313" key="3">
    <source>
        <dbReference type="Proteomes" id="UP001163046"/>
    </source>
</evidence>
<organism evidence="2 3">
    <name type="scientific">Desmophyllum pertusum</name>
    <dbReference type="NCBI Taxonomy" id="174260"/>
    <lineage>
        <taxon>Eukaryota</taxon>
        <taxon>Metazoa</taxon>
        <taxon>Cnidaria</taxon>
        <taxon>Anthozoa</taxon>
        <taxon>Hexacorallia</taxon>
        <taxon>Scleractinia</taxon>
        <taxon>Caryophylliina</taxon>
        <taxon>Caryophylliidae</taxon>
        <taxon>Desmophyllum</taxon>
    </lineage>
</organism>
<dbReference type="SMART" id="SM00333">
    <property type="entry name" value="TUDOR"/>
    <property type="match status" value="4"/>
</dbReference>
<dbReference type="FunFam" id="2.30.30.140:FF:000018">
    <property type="entry name" value="Serine/threonine-protein kinase 31"/>
    <property type="match status" value="4"/>
</dbReference>